<evidence type="ECO:0000256" key="1">
    <source>
        <dbReference type="SAM" id="SignalP"/>
    </source>
</evidence>
<gene>
    <name evidence="2" type="ORF">CVT26_013765</name>
</gene>
<reference evidence="2 3" key="1">
    <citation type="journal article" date="2018" name="Evol. Lett.">
        <title>Horizontal gene cluster transfer increased hallucinogenic mushroom diversity.</title>
        <authorList>
            <person name="Reynolds H.T."/>
            <person name="Vijayakumar V."/>
            <person name="Gluck-Thaler E."/>
            <person name="Korotkin H.B."/>
            <person name="Matheny P.B."/>
            <person name="Slot J.C."/>
        </authorList>
    </citation>
    <scope>NUCLEOTIDE SEQUENCE [LARGE SCALE GENOMIC DNA]</scope>
    <source>
        <strain evidence="2 3">SRW20</strain>
    </source>
</reference>
<protein>
    <submittedName>
        <fullName evidence="2">Uncharacterized protein</fullName>
    </submittedName>
</protein>
<dbReference type="GO" id="GO:0016788">
    <property type="term" value="F:hydrolase activity, acting on ester bonds"/>
    <property type="evidence" value="ECO:0007669"/>
    <property type="project" value="InterPro"/>
</dbReference>
<dbReference type="InterPro" id="IPR053140">
    <property type="entry name" value="GDSL_Rv0518-like"/>
</dbReference>
<proteinExistence type="predicted"/>
<dbReference type="InterPro" id="IPR001087">
    <property type="entry name" value="GDSL"/>
</dbReference>
<dbReference type="EMBL" id="NHYE01001105">
    <property type="protein sequence ID" value="PPQ98583.1"/>
    <property type="molecule type" value="Genomic_DNA"/>
</dbReference>
<accession>A0A409Y6J7</accession>
<sequence length="441" mass="47194">MLRLGLSSVLLLAASLVTGQNVQQNQKVVPSILGGHWVDTWVSMPQLTEFNNLPNPPFNQSGLVFPNTTIRQTIHTSVGASQIRIRISNAFGVTNLPITAATVALPTGGKAGVSSIQTKTLQTITFSGEPGISIPDGGLAVSDVLNFKVEPQSMLTITLYLEQGQTTNSITSHPGSRTTSWYSFGNHVTAANLTDPSTQNVAHWFFISAVEAWVPKTTSSFAIVGDSITDGRGSDTDQNNRWPDLVLAKMQQNPLTKNIAVLNQAAGGNRILADGLGPAAVARIERDVLSHAGVKFAMIFEGVNDIGVAGTDVASQQLIGDQLIQAYKQIVARVHTFGIPIFAATITPFSAPANVTIQPYSNPEREKTRQRINTFIKTSGLFDAVIDFDAIVRDPKIPSQLNPNFNSGDFLHPNDAGYSAIAKAFPLSIFTQFAGGVSPFQ</sequence>
<dbReference type="InParanoid" id="A0A409Y6J7"/>
<dbReference type="AlphaFoldDB" id="A0A409Y6J7"/>
<dbReference type="STRING" id="231916.A0A409Y6J7"/>
<dbReference type="CDD" id="cd01830">
    <property type="entry name" value="XynE_like"/>
    <property type="match status" value="1"/>
</dbReference>
<keyword evidence="3" id="KW-1185">Reference proteome</keyword>
<evidence type="ECO:0000313" key="3">
    <source>
        <dbReference type="Proteomes" id="UP000284706"/>
    </source>
</evidence>
<feature type="chain" id="PRO_5019449047" evidence="1">
    <location>
        <begin position="20"/>
        <end position="441"/>
    </location>
</feature>
<dbReference type="InterPro" id="IPR036514">
    <property type="entry name" value="SGNH_hydro_sf"/>
</dbReference>
<name>A0A409Y6J7_9AGAR</name>
<comment type="caution">
    <text evidence="2">The sequence shown here is derived from an EMBL/GenBank/DDBJ whole genome shotgun (WGS) entry which is preliminary data.</text>
</comment>
<dbReference type="Pfam" id="PF00657">
    <property type="entry name" value="Lipase_GDSL"/>
    <property type="match status" value="1"/>
</dbReference>
<feature type="signal peptide" evidence="1">
    <location>
        <begin position="1"/>
        <end position="19"/>
    </location>
</feature>
<dbReference type="PANTHER" id="PTHR43784">
    <property type="entry name" value="GDSL-LIKE LIPASE/ACYLHYDROLASE, PUTATIVE (AFU_ORTHOLOGUE AFUA_2G00820)-RELATED"/>
    <property type="match status" value="1"/>
</dbReference>
<dbReference type="SUPFAM" id="SSF52266">
    <property type="entry name" value="SGNH hydrolase"/>
    <property type="match status" value="1"/>
</dbReference>
<organism evidence="2 3">
    <name type="scientific">Gymnopilus dilepis</name>
    <dbReference type="NCBI Taxonomy" id="231916"/>
    <lineage>
        <taxon>Eukaryota</taxon>
        <taxon>Fungi</taxon>
        <taxon>Dikarya</taxon>
        <taxon>Basidiomycota</taxon>
        <taxon>Agaricomycotina</taxon>
        <taxon>Agaricomycetes</taxon>
        <taxon>Agaricomycetidae</taxon>
        <taxon>Agaricales</taxon>
        <taxon>Agaricineae</taxon>
        <taxon>Hymenogastraceae</taxon>
        <taxon>Gymnopilus</taxon>
    </lineage>
</organism>
<dbReference type="PANTHER" id="PTHR43784:SF3">
    <property type="entry name" value="GDSL FAMILY LIPASE"/>
    <property type="match status" value="1"/>
</dbReference>
<dbReference type="OrthoDB" id="10071171at2759"/>
<evidence type="ECO:0000313" key="2">
    <source>
        <dbReference type="EMBL" id="PPQ98583.1"/>
    </source>
</evidence>
<dbReference type="Gene3D" id="3.40.50.1110">
    <property type="entry name" value="SGNH hydrolase"/>
    <property type="match status" value="1"/>
</dbReference>
<dbReference type="Proteomes" id="UP000284706">
    <property type="component" value="Unassembled WGS sequence"/>
</dbReference>
<keyword evidence="1" id="KW-0732">Signal</keyword>